<sequence>MATAQEEFNELMRNKESRSRHPEDDNEDARSFLNLSDDDDDATPPASHADSDDDEPRPSMSQARSTIPLTRYNANTGPKGVISDAQHFRDSRRQHRVSVRSSSTLASHVQNGLSLEDQAQAEKTAAAAAAAAAAESARDPEEEQEDEFDDDFMAQWRNSRLRELQHRGGNQPRMHNRTPSRRIYGSLTPVDGEGYLDAVDKSPADTVVIVYIYDEYSEVSCAIEECVRQLARRHLETRFVKMHYLDAEMEPAGIPALLAYRSGDKFAGLVPVLDELPDDASLNDTTIESLLRRRQILS</sequence>
<proteinExistence type="inferred from homology"/>
<keyword evidence="2" id="KW-0597">Phosphoprotein</keyword>
<feature type="domain" description="Phosducin" evidence="4">
    <location>
        <begin position="71"/>
        <end position="291"/>
    </location>
</feature>
<dbReference type="Proteomes" id="UP001274830">
    <property type="component" value="Unassembled WGS sequence"/>
</dbReference>
<feature type="region of interest" description="Disordered" evidence="3">
    <location>
        <begin position="1"/>
        <end position="107"/>
    </location>
</feature>
<dbReference type="Gene3D" id="3.40.30.10">
    <property type="entry name" value="Glutaredoxin"/>
    <property type="match status" value="1"/>
</dbReference>
<dbReference type="InterPro" id="IPR024253">
    <property type="entry name" value="Phosducin_thioredoxin-like_dom"/>
</dbReference>
<dbReference type="Gene3D" id="1.10.168.10">
    <property type="entry name" value="Phosducin, domain 2"/>
    <property type="match status" value="1"/>
</dbReference>
<dbReference type="InterPro" id="IPR023196">
    <property type="entry name" value="Phosducin_N_dom_sf"/>
</dbReference>
<dbReference type="PANTHER" id="PTHR46052">
    <property type="entry name" value="PHOSDUCIN-LIKE PROTEIN"/>
    <property type="match status" value="1"/>
</dbReference>
<feature type="region of interest" description="Disordered" evidence="3">
    <location>
        <begin position="120"/>
        <end position="148"/>
    </location>
</feature>
<evidence type="ECO:0000313" key="6">
    <source>
        <dbReference type="Proteomes" id="UP001274830"/>
    </source>
</evidence>
<dbReference type="PANTHER" id="PTHR46052:SF1">
    <property type="entry name" value="PHOSDUCIN-LIKE PROTEIN"/>
    <property type="match status" value="1"/>
</dbReference>
<evidence type="ECO:0000313" key="5">
    <source>
        <dbReference type="EMBL" id="KAK3680035.1"/>
    </source>
</evidence>
<keyword evidence="6" id="KW-1185">Reference proteome</keyword>
<protein>
    <recommendedName>
        <fullName evidence="4">Phosducin domain-containing protein</fullName>
    </recommendedName>
</protein>
<dbReference type="InterPro" id="IPR051499">
    <property type="entry name" value="Phosducin-like_reg"/>
</dbReference>
<dbReference type="AlphaFoldDB" id="A0AAE0WYD3"/>
<evidence type="ECO:0000256" key="2">
    <source>
        <dbReference type="ARBA" id="ARBA00022553"/>
    </source>
</evidence>
<dbReference type="InterPro" id="IPR036249">
    <property type="entry name" value="Thioredoxin-like_sf"/>
</dbReference>
<name>A0AAE0WYD3_9PEZI</name>
<feature type="compositionally biased region" description="Polar residues" evidence="3">
    <location>
        <begin position="59"/>
        <end position="76"/>
    </location>
</feature>
<evidence type="ECO:0000259" key="4">
    <source>
        <dbReference type="Pfam" id="PF02114"/>
    </source>
</evidence>
<evidence type="ECO:0000256" key="1">
    <source>
        <dbReference type="ARBA" id="ARBA00009686"/>
    </source>
</evidence>
<organism evidence="5 6">
    <name type="scientific">Recurvomyces mirabilis</name>
    <dbReference type="NCBI Taxonomy" id="574656"/>
    <lineage>
        <taxon>Eukaryota</taxon>
        <taxon>Fungi</taxon>
        <taxon>Dikarya</taxon>
        <taxon>Ascomycota</taxon>
        <taxon>Pezizomycotina</taxon>
        <taxon>Dothideomycetes</taxon>
        <taxon>Dothideomycetidae</taxon>
        <taxon>Mycosphaerellales</taxon>
        <taxon>Teratosphaeriaceae</taxon>
        <taxon>Recurvomyces</taxon>
    </lineage>
</organism>
<comment type="caution">
    <text evidence="5">The sequence shown here is derived from an EMBL/GenBank/DDBJ whole genome shotgun (WGS) entry which is preliminary data.</text>
</comment>
<feature type="compositionally biased region" description="Low complexity" evidence="3">
    <location>
        <begin position="121"/>
        <end position="135"/>
    </location>
</feature>
<dbReference type="EMBL" id="JAUTXT010000001">
    <property type="protein sequence ID" value="KAK3680035.1"/>
    <property type="molecule type" value="Genomic_DNA"/>
</dbReference>
<dbReference type="InterPro" id="IPR001200">
    <property type="entry name" value="Phosducin"/>
</dbReference>
<feature type="compositionally biased region" description="Basic and acidic residues" evidence="3">
    <location>
        <begin position="10"/>
        <end position="23"/>
    </location>
</feature>
<dbReference type="Pfam" id="PF02114">
    <property type="entry name" value="Phosducin"/>
    <property type="match status" value="1"/>
</dbReference>
<evidence type="ECO:0000256" key="3">
    <source>
        <dbReference type="SAM" id="MobiDB-lite"/>
    </source>
</evidence>
<dbReference type="CDD" id="cd02987">
    <property type="entry name" value="Phd_like_Phd"/>
    <property type="match status" value="1"/>
</dbReference>
<comment type="similarity">
    <text evidence="1">Belongs to the phosducin family.</text>
</comment>
<dbReference type="GO" id="GO:0008277">
    <property type="term" value="P:regulation of G protein-coupled receptor signaling pathway"/>
    <property type="evidence" value="ECO:0007669"/>
    <property type="project" value="InterPro"/>
</dbReference>
<reference evidence="5" key="1">
    <citation type="submission" date="2023-07" db="EMBL/GenBank/DDBJ databases">
        <title>Black Yeasts Isolated from many extreme environments.</title>
        <authorList>
            <person name="Coleine C."/>
            <person name="Stajich J.E."/>
            <person name="Selbmann L."/>
        </authorList>
    </citation>
    <scope>NUCLEOTIDE SEQUENCE</scope>
    <source>
        <strain evidence="5">CCFEE 5485</strain>
    </source>
</reference>
<gene>
    <name evidence="5" type="ORF">LTR78_000412</name>
</gene>
<dbReference type="SUPFAM" id="SSF52833">
    <property type="entry name" value="Thioredoxin-like"/>
    <property type="match status" value="1"/>
</dbReference>
<accession>A0AAE0WYD3</accession>